<evidence type="ECO:0008006" key="4">
    <source>
        <dbReference type="Google" id="ProtNLM"/>
    </source>
</evidence>
<protein>
    <recommendedName>
        <fullName evidence="4">Phospholipase C/D domain-containing protein</fullName>
    </recommendedName>
</protein>
<dbReference type="OrthoDB" id="5379730at2"/>
<comment type="caution">
    <text evidence="2">The sequence shown here is derived from an EMBL/GenBank/DDBJ whole genome shotgun (WGS) entry which is preliminary data.</text>
</comment>
<keyword evidence="3" id="KW-1185">Reference proteome</keyword>
<feature type="chain" id="PRO_5012634691" description="Phospholipase C/D domain-containing protein" evidence="1">
    <location>
        <begin position="23"/>
        <end position="431"/>
    </location>
</feature>
<keyword evidence="1" id="KW-0732">Signal</keyword>
<evidence type="ECO:0000256" key="1">
    <source>
        <dbReference type="SAM" id="SignalP"/>
    </source>
</evidence>
<gene>
    <name evidence="2" type="ORF">BON30_09280</name>
</gene>
<dbReference type="EMBL" id="MPIN01000002">
    <property type="protein sequence ID" value="OJH41085.1"/>
    <property type="molecule type" value="Genomic_DNA"/>
</dbReference>
<feature type="signal peptide" evidence="1">
    <location>
        <begin position="1"/>
        <end position="22"/>
    </location>
</feature>
<organism evidence="2 3">
    <name type="scientific">Cystobacter ferrugineus</name>
    <dbReference type="NCBI Taxonomy" id="83449"/>
    <lineage>
        <taxon>Bacteria</taxon>
        <taxon>Pseudomonadati</taxon>
        <taxon>Myxococcota</taxon>
        <taxon>Myxococcia</taxon>
        <taxon>Myxococcales</taxon>
        <taxon>Cystobacterineae</taxon>
        <taxon>Archangiaceae</taxon>
        <taxon>Cystobacter</taxon>
    </lineage>
</organism>
<evidence type="ECO:0000313" key="3">
    <source>
        <dbReference type="Proteomes" id="UP000182229"/>
    </source>
</evidence>
<dbReference type="GO" id="GO:0016788">
    <property type="term" value="F:hydrolase activity, acting on ester bonds"/>
    <property type="evidence" value="ECO:0007669"/>
    <property type="project" value="InterPro"/>
</dbReference>
<reference evidence="2 3" key="2">
    <citation type="submission" date="2016-12" db="EMBL/GenBank/DDBJ databases">
        <title>Draft Genome Sequence of Cystobacter ferrugineus Strain Cbfe23.</title>
        <authorList>
            <person name="Akbar S."/>
            <person name="Dowd S.E."/>
            <person name="Stevens D.C."/>
        </authorList>
    </citation>
    <scope>NUCLEOTIDE SEQUENCE [LARGE SCALE GENOMIC DNA]</scope>
    <source>
        <strain evidence="2 3">Cbfe23</strain>
    </source>
</reference>
<name>A0A1L9BFU0_9BACT</name>
<sequence>MPAPRLLPLLLATVLLPSLAKAFSVPNHEALTHASIDAAVASDGLPELAAHRALVVAGSRDEDLNLHVKWTGWNHFFHPGQSLDMAFRKDSSARVRALWQEAEEAASHGDLVQAFGRVGHLVHHIQDMASPPHVVPVMHGLTDRFEQRAIAPETLAHGPRIDIPPMSGDEAQLALAEETLKLVRTGALPVVDGNIPWSAFWAEPAHADPGVFGGYGAVGNAFGAARVRWKEREWKVDPAVYEDFVNGRAEAAMAYSRAFLVWATKRLTTLARERQQVMRAQWAPSPALALEVMGGALTSPRGATPVAGARALLPLPWAMALSASYAQTLSAPLLAGGGGCWTLSVLSPPLWAARLGYAKGFDLRATAGGGLSFLGGAPRPELPVGLRLHTQLGTRLSLSAEAQYRLFSPSPGPWASGISFTLGTGFTWGDT</sequence>
<accession>A0A1L9BFU0</accession>
<dbReference type="InterPro" id="IPR008947">
    <property type="entry name" value="PLipase_C/P1_nuclease_dom_sf"/>
</dbReference>
<dbReference type="RefSeq" id="WP_071897519.1">
    <property type="nucleotide sequence ID" value="NZ_MPIN01000002.1"/>
</dbReference>
<dbReference type="SUPFAM" id="SSF48537">
    <property type="entry name" value="Phospholipase C/P1 nuclease"/>
    <property type="match status" value="1"/>
</dbReference>
<dbReference type="Gene3D" id="1.10.575.10">
    <property type="entry name" value="P1 Nuclease"/>
    <property type="match status" value="1"/>
</dbReference>
<dbReference type="Proteomes" id="UP000182229">
    <property type="component" value="Unassembled WGS sequence"/>
</dbReference>
<reference evidence="3" key="1">
    <citation type="submission" date="2016-11" db="EMBL/GenBank/DDBJ databases">
        <authorList>
            <person name="Shukria A."/>
            <person name="Stevens D.C."/>
        </authorList>
    </citation>
    <scope>NUCLEOTIDE SEQUENCE [LARGE SCALE GENOMIC DNA]</scope>
    <source>
        <strain evidence="3">Cbfe23</strain>
    </source>
</reference>
<proteinExistence type="predicted"/>
<dbReference type="AlphaFoldDB" id="A0A1L9BFU0"/>
<evidence type="ECO:0000313" key="2">
    <source>
        <dbReference type="EMBL" id="OJH41085.1"/>
    </source>
</evidence>